<evidence type="ECO:0000313" key="1">
    <source>
        <dbReference type="EMBL" id="KAH6650926.1"/>
    </source>
</evidence>
<keyword evidence="2" id="KW-1185">Reference proteome</keyword>
<reference evidence="1 2" key="1">
    <citation type="journal article" date="2021" name="Nat. Commun.">
        <title>Genetic determinants of endophytism in the Arabidopsis root mycobiome.</title>
        <authorList>
            <person name="Mesny F."/>
            <person name="Miyauchi S."/>
            <person name="Thiergart T."/>
            <person name="Pickel B."/>
            <person name="Atanasova L."/>
            <person name="Karlsson M."/>
            <person name="Huettel B."/>
            <person name="Barry K.W."/>
            <person name="Haridas S."/>
            <person name="Chen C."/>
            <person name="Bauer D."/>
            <person name="Andreopoulos W."/>
            <person name="Pangilinan J."/>
            <person name="LaButti K."/>
            <person name="Riley R."/>
            <person name="Lipzen A."/>
            <person name="Clum A."/>
            <person name="Drula E."/>
            <person name="Henrissat B."/>
            <person name="Kohler A."/>
            <person name="Grigoriev I.V."/>
            <person name="Martin F.M."/>
            <person name="Hacquard S."/>
        </authorList>
    </citation>
    <scope>NUCLEOTIDE SEQUENCE [LARGE SCALE GENOMIC DNA]</scope>
    <source>
        <strain evidence="1 2">MPI-SDFR-AT-0079</strain>
    </source>
</reference>
<comment type="caution">
    <text evidence="1">The sequence shown here is derived from an EMBL/GenBank/DDBJ whole genome shotgun (WGS) entry which is preliminary data.</text>
</comment>
<protein>
    <submittedName>
        <fullName evidence="1">S-adenosyl-L-methionine-dependent methyltransferase</fullName>
    </submittedName>
</protein>
<dbReference type="Proteomes" id="UP000724584">
    <property type="component" value="Unassembled WGS sequence"/>
</dbReference>
<accession>A0ACB7PRG3</accession>
<keyword evidence="1" id="KW-0489">Methyltransferase</keyword>
<gene>
    <name evidence="1" type="ORF">F5144DRAFT_589281</name>
</gene>
<keyword evidence="1" id="KW-0808">Transferase</keyword>
<evidence type="ECO:0000313" key="2">
    <source>
        <dbReference type="Proteomes" id="UP000724584"/>
    </source>
</evidence>
<dbReference type="EMBL" id="JAGIZQ010000001">
    <property type="protein sequence ID" value="KAH6650926.1"/>
    <property type="molecule type" value="Genomic_DNA"/>
</dbReference>
<organism evidence="1 2">
    <name type="scientific">Chaetomium tenue</name>
    <dbReference type="NCBI Taxonomy" id="1854479"/>
    <lineage>
        <taxon>Eukaryota</taxon>
        <taxon>Fungi</taxon>
        <taxon>Dikarya</taxon>
        <taxon>Ascomycota</taxon>
        <taxon>Pezizomycotina</taxon>
        <taxon>Sordariomycetes</taxon>
        <taxon>Sordariomycetidae</taxon>
        <taxon>Sordariales</taxon>
        <taxon>Chaetomiaceae</taxon>
        <taxon>Chaetomium</taxon>
    </lineage>
</organism>
<proteinExistence type="predicted"/>
<name>A0ACB7PRG3_9PEZI</name>
<sequence length="315" mass="36419">MAMDSQPFRGHIPNGVPPNRTYQEVYAENGRWYGTFKKGKYMFPIDETELERLDVFHKVFLVARRDASHSAPLHNQETPRVLDLGCGTGIWGIDMADKYPGGIHVGVDLNYIQPEFIPANMRFLQKDIEDRWQDLEPGSWDLIHMRALNGSISNWPRVYAEIYRHLKPYYGYFEQVEIDWTPRSDDGSLRRDGFVVQWANELMDALDSFGRPIRLDSNLTKQRLADVGFDEIKEEVIQLPLNGWPTEVHNRELGRWFNLGVRQAFQPLSLAPLCRGHGRTPAEVDELAEKARGEVYSNSVRAYCTLHIFTARKPR</sequence>